<dbReference type="Gene3D" id="3.90.25.10">
    <property type="entry name" value="UDP-galactose 4-epimerase, domain 1"/>
    <property type="match status" value="1"/>
</dbReference>
<dbReference type="AlphaFoldDB" id="E8MC82"/>
<dbReference type="GeneID" id="95571152"/>
<dbReference type="RefSeq" id="WP_008080796.1">
    <property type="nucleotide sequence ID" value="NZ_AEVT01000107.1"/>
</dbReference>
<dbReference type="OrthoDB" id="5510591at2"/>
<feature type="domain" description="NmrA-like" evidence="1">
    <location>
        <begin position="4"/>
        <end position="260"/>
    </location>
</feature>
<dbReference type="Proteomes" id="UP000006228">
    <property type="component" value="Unassembled WGS sequence"/>
</dbReference>
<evidence type="ECO:0000259" key="1">
    <source>
        <dbReference type="Pfam" id="PF05368"/>
    </source>
</evidence>
<dbReference type="InterPro" id="IPR036291">
    <property type="entry name" value="NAD(P)-bd_dom_sf"/>
</dbReference>
<dbReference type="eggNOG" id="COG0702">
    <property type="taxonomic scope" value="Bacteria"/>
</dbReference>
<name>E8MC82_PHOS4</name>
<dbReference type="Gene3D" id="3.40.50.720">
    <property type="entry name" value="NAD(P)-binding Rossmann-like Domain"/>
    <property type="match status" value="1"/>
</dbReference>
<evidence type="ECO:0000313" key="2">
    <source>
        <dbReference type="EMBL" id="EGA68387.1"/>
    </source>
</evidence>
<evidence type="ECO:0000313" key="3">
    <source>
        <dbReference type="Proteomes" id="UP000006228"/>
    </source>
</evidence>
<sequence>MLDNKILVTGASGKLGQQVVKALLDELNVDPTRLIVTTRHAQNLQTLADKGVDVREADFADPSSLQNAFRGAQSLLLISIDASGPRTQAHLNAVKAAELAGVEHLVYTSMPAADESPVIFAHEHQATEQAIQESKIANATILHNNWYFENLPEYFASILQTGHWLTSAAEGRTAQLSRADLALAAANALLKPASGKVVLPMNGAESLTQAEMAKTIDQVLGTSINMVHLSDDDYRAQLTAFELPAPIIDLCVTMDAHNRGDHSHGSSEAFERLTGKQPTRFSDWLEENKPALAAIANVG</sequence>
<dbReference type="EMBL" id="AEVT01000107">
    <property type="protein sequence ID" value="EGA68387.1"/>
    <property type="molecule type" value="Genomic_DNA"/>
</dbReference>
<dbReference type="PANTHER" id="PTHR47129">
    <property type="entry name" value="QUINONE OXIDOREDUCTASE 2"/>
    <property type="match status" value="1"/>
</dbReference>
<dbReference type="InterPro" id="IPR008030">
    <property type="entry name" value="NmrA-like"/>
</dbReference>
<proteinExistence type="predicted"/>
<protein>
    <recommendedName>
        <fullName evidence="1">NmrA-like domain-containing protein</fullName>
    </recommendedName>
</protein>
<gene>
    <name evidence="2" type="ORF">VISI1226_08909</name>
</gene>
<comment type="caution">
    <text evidence="2">The sequence shown here is derived from an EMBL/GenBank/DDBJ whole genome shotgun (WGS) entry which is preliminary data.</text>
</comment>
<accession>E8MC82</accession>
<dbReference type="SUPFAM" id="SSF51735">
    <property type="entry name" value="NAD(P)-binding Rossmann-fold domains"/>
    <property type="match status" value="1"/>
</dbReference>
<dbReference type="InterPro" id="IPR052718">
    <property type="entry name" value="NmrA-type_oxidoreductase"/>
</dbReference>
<dbReference type="PANTHER" id="PTHR47129:SF1">
    <property type="entry name" value="NMRA-LIKE DOMAIN-CONTAINING PROTEIN"/>
    <property type="match status" value="1"/>
</dbReference>
<dbReference type="Pfam" id="PF05368">
    <property type="entry name" value="NmrA"/>
    <property type="match status" value="1"/>
</dbReference>
<reference evidence="2 3" key="1">
    <citation type="journal article" date="2012" name="Int. J. Syst. Evol. Microbiol.">
        <title>Vibrio caribbeanicus sp. nov., isolated from the marine sponge Scleritoderma cyanea.</title>
        <authorList>
            <person name="Hoffmann M."/>
            <person name="Monday S.R."/>
            <person name="Allard M.W."/>
            <person name="Strain E.A."/>
            <person name="Whittaker P."/>
            <person name="Naum M."/>
            <person name="McCarthy P.J."/>
            <person name="Lopez J.V."/>
            <person name="Fischer M."/>
            <person name="Brown E.W."/>
        </authorList>
    </citation>
    <scope>NUCLEOTIDE SEQUENCE [LARGE SCALE GENOMIC DNA]</scope>
    <source>
        <strain evidence="3">DSMZ 21326</strain>
    </source>
</reference>
<organism evidence="2 3">
    <name type="scientific">Vibrio sinaloensis DSM 21326</name>
    <dbReference type="NCBI Taxonomy" id="945550"/>
    <lineage>
        <taxon>Bacteria</taxon>
        <taxon>Pseudomonadati</taxon>
        <taxon>Pseudomonadota</taxon>
        <taxon>Gammaproteobacteria</taxon>
        <taxon>Vibrionales</taxon>
        <taxon>Vibrionaceae</taxon>
        <taxon>Vibrio</taxon>
        <taxon>Vibrio oreintalis group</taxon>
    </lineage>
</organism>